<organism evidence="1">
    <name type="scientific">Culex pipiens</name>
    <name type="common">House mosquito</name>
    <dbReference type="NCBI Taxonomy" id="7175"/>
    <lineage>
        <taxon>Eukaryota</taxon>
        <taxon>Metazoa</taxon>
        <taxon>Ecdysozoa</taxon>
        <taxon>Arthropoda</taxon>
        <taxon>Hexapoda</taxon>
        <taxon>Insecta</taxon>
        <taxon>Pterygota</taxon>
        <taxon>Neoptera</taxon>
        <taxon>Endopterygota</taxon>
        <taxon>Diptera</taxon>
        <taxon>Nematocera</taxon>
        <taxon>Culicoidea</taxon>
        <taxon>Culicidae</taxon>
        <taxon>Culicinae</taxon>
        <taxon>Culicini</taxon>
        <taxon>Culex</taxon>
        <taxon>Culex</taxon>
    </lineage>
</organism>
<name>A0A8D8JED3_CULPI</name>
<dbReference type="EMBL" id="HBUE01287191">
    <property type="protein sequence ID" value="CAG6572210.1"/>
    <property type="molecule type" value="Transcribed_RNA"/>
</dbReference>
<proteinExistence type="predicted"/>
<accession>A0A8D8JED3</accession>
<evidence type="ECO:0000313" key="1">
    <source>
        <dbReference type="EMBL" id="CAG6572210.1"/>
    </source>
</evidence>
<reference evidence="1" key="1">
    <citation type="submission" date="2021-05" db="EMBL/GenBank/DDBJ databases">
        <authorList>
            <person name="Alioto T."/>
            <person name="Alioto T."/>
            <person name="Gomez Garrido J."/>
        </authorList>
    </citation>
    <scope>NUCLEOTIDE SEQUENCE</scope>
</reference>
<dbReference type="AlphaFoldDB" id="A0A8D8JED3"/>
<sequence>MLGFFKLSWTIKFLQKKRKWIFCPFKPSRRVINRNSAKTQRMLQTTAGPSLTMLRANRTKLWTNQTTLRVNRTKLCTNQTMLRVNWTLLKVNQMKLTTRGM</sequence>
<dbReference type="EMBL" id="HBUE01181584">
    <property type="protein sequence ID" value="CAG6520643.1"/>
    <property type="molecule type" value="Transcribed_RNA"/>
</dbReference>
<protein>
    <submittedName>
        <fullName evidence="1">(northern house mosquito) hypothetical protein</fullName>
    </submittedName>
</protein>